<dbReference type="FunFam" id="2.40.40.20:FF:000018">
    <property type="entry name" value="DNA-directed RNA polymerase subunit"/>
    <property type="match status" value="1"/>
</dbReference>
<dbReference type="GO" id="GO:0006351">
    <property type="term" value="P:DNA-templated transcription"/>
    <property type="evidence" value="ECO:0007669"/>
    <property type="project" value="InterPro"/>
</dbReference>
<dbReference type="Pfam" id="PF00623">
    <property type="entry name" value="RNA_pol_Rpb1_2"/>
    <property type="match status" value="1"/>
</dbReference>
<evidence type="ECO:0000256" key="3">
    <source>
        <dbReference type="ARBA" id="ARBA00022679"/>
    </source>
</evidence>
<evidence type="ECO:0000256" key="7">
    <source>
        <dbReference type="ARBA" id="ARBA00022842"/>
    </source>
</evidence>
<keyword evidence="12" id="KW-0934">Plastid</keyword>
<dbReference type="Pfam" id="PF04983">
    <property type="entry name" value="RNA_pol_Rpb1_3"/>
    <property type="match status" value="1"/>
</dbReference>
<evidence type="ECO:0000256" key="10">
    <source>
        <dbReference type="RuleBase" id="RU004279"/>
    </source>
</evidence>
<dbReference type="PANTHER" id="PTHR19376:SF54">
    <property type="entry name" value="DNA-DIRECTED RNA POLYMERASE SUBUNIT BETA"/>
    <property type="match status" value="1"/>
</dbReference>
<dbReference type="Gene3D" id="4.10.860.120">
    <property type="entry name" value="RNA polymerase II, clamp domain"/>
    <property type="match status" value="1"/>
</dbReference>
<dbReference type="GO" id="GO:0003677">
    <property type="term" value="F:DNA binding"/>
    <property type="evidence" value="ECO:0007669"/>
    <property type="project" value="InterPro"/>
</dbReference>
<dbReference type="GO" id="GO:0000428">
    <property type="term" value="C:DNA-directed RNA polymerase complex"/>
    <property type="evidence" value="ECO:0007669"/>
    <property type="project" value="UniProtKB-KW"/>
</dbReference>
<evidence type="ECO:0000256" key="1">
    <source>
        <dbReference type="ARBA" id="ARBA00004026"/>
    </source>
</evidence>
<organism evidence="12">
    <name type="scientific">Strombomonas acuminata</name>
    <dbReference type="NCBI Taxonomy" id="201859"/>
    <lineage>
        <taxon>Eukaryota</taxon>
        <taxon>Discoba</taxon>
        <taxon>Euglenozoa</taxon>
        <taxon>Euglenida</taxon>
        <taxon>Spirocuta</taxon>
        <taxon>Euglenophyceae</taxon>
        <taxon>Euglenales</taxon>
        <taxon>Euglenaceae</taxon>
        <taxon>Strombomonas</taxon>
    </lineage>
</organism>
<evidence type="ECO:0000256" key="6">
    <source>
        <dbReference type="ARBA" id="ARBA00022833"/>
    </source>
</evidence>
<keyword evidence="7" id="KW-0460">Magnesium</keyword>
<keyword evidence="5" id="KW-0479">Metal-binding</keyword>
<geneLocation type="chloroplast" evidence="12"/>
<dbReference type="Gene3D" id="2.40.40.20">
    <property type="match status" value="1"/>
</dbReference>
<proteinExistence type="inferred from homology"/>
<dbReference type="SMART" id="SM00663">
    <property type="entry name" value="RPOLA_N"/>
    <property type="match status" value="1"/>
</dbReference>
<dbReference type="InterPro" id="IPR007080">
    <property type="entry name" value="RNA_pol_Rpb1_1"/>
</dbReference>
<dbReference type="Gene3D" id="1.10.274.100">
    <property type="entry name" value="RNA polymerase Rpb1, domain 3"/>
    <property type="match status" value="1"/>
</dbReference>
<keyword evidence="4 10" id="KW-0548">Nucleotidyltransferase</keyword>
<evidence type="ECO:0000256" key="4">
    <source>
        <dbReference type="ARBA" id="ARBA00022695"/>
    </source>
</evidence>
<accession>I6NI52</accession>
<keyword evidence="12" id="KW-0150">Chloroplast</keyword>
<protein>
    <recommendedName>
        <fullName evidence="10">DNA-directed RNA polymerase subunit</fullName>
        <ecNumber evidence="10">2.7.7.6</ecNumber>
    </recommendedName>
</protein>
<evidence type="ECO:0000256" key="5">
    <source>
        <dbReference type="ARBA" id="ARBA00022723"/>
    </source>
</evidence>
<dbReference type="GO" id="GO:0046872">
    <property type="term" value="F:metal ion binding"/>
    <property type="evidence" value="ECO:0007669"/>
    <property type="project" value="UniProtKB-KW"/>
</dbReference>
<dbReference type="EMBL" id="JN674637">
    <property type="protein sequence ID" value="AEW13012.1"/>
    <property type="molecule type" value="Genomic_DNA"/>
</dbReference>
<dbReference type="InterPro" id="IPR042102">
    <property type="entry name" value="RNA_pol_Rpb1_3_sf"/>
</dbReference>
<reference evidence="12" key="1">
    <citation type="journal article" date="2013" name="J. Eukaryot. Microbiol.">
        <title>Tracing patterns of chloroplast evolution in euglenoids: contributions from Colacium vesiculosum and Strombomonas acuminata (Euglenophyta).</title>
        <authorList>
            <person name="Wiegert K.E."/>
            <person name="Bennett M.S."/>
            <person name="Triemer R.E."/>
        </authorList>
    </citation>
    <scope>NUCLEOTIDE SEQUENCE</scope>
</reference>
<keyword evidence="6" id="KW-0862">Zinc</keyword>
<sequence length="362" mass="41755">MIKEYIKINLASPTKILSWTERLLPNNKLIGEVSKSETINYETFKPVNDGLFCEKIFGPIKDWECNCKRYKKIQMKTKNKDKVIICPKCYVEITETKIRNYRMGIKLSAPVTHIWYIKSVPNYIRLKLINHFIQTKSNPHWMIIYNLPVLPPNLRPVVKLQDKTLITTDLNFLYAKIVNINNKINKLRKMLVPEPFLINEKYTLQIQGKRGRFRENLLGKTVDYSGRSVIIVEPNLKLNECGIPEEMHAILLNRAPTLHRVIGIQAFQPKIISCKSIKLHPLVCSAFNADFDGDQMGVHIPLSLKTQAEARLIMISANNCTSPATGQPNILPSQDMILGCYYLTVENTRLYYLLQRVLRLTT</sequence>
<keyword evidence="3 10" id="KW-0808">Transferase</keyword>
<dbReference type="SUPFAM" id="SSF64484">
    <property type="entry name" value="beta and beta-prime subunits of DNA dependent RNA-polymerase"/>
    <property type="match status" value="1"/>
</dbReference>
<evidence type="ECO:0000256" key="9">
    <source>
        <dbReference type="ARBA" id="ARBA00048552"/>
    </source>
</evidence>
<dbReference type="GO" id="GO:0003899">
    <property type="term" value="F:DNA-directed RNA polymerase activity"/>
    <property type="evidence" value="ECO:0007669"/>
    <property type="project" value="UniProtKB-EC"/>
</dbReference>
<name>I6NI52_9EUGL</name>
<dbReference type="PANTHER" id="PTHR19376">
    <property type="entry name" value="DNA-DIRECTED RNA POLYMERASE"/>
    <property type="match status" value="1"/>
</dbReference>
<comment type="catalytic activity">
    <reaction evidence="9 10">
        <text>RNA(n) + a ribonucleoside 5'-triphosphate = RNA(n+1) + diphosphate</text>
        <dbReference type="Rhea" id="RHEA:21248"/>
        <dbReference type="Rhea" id="RHEA-COMP:14527"/>
        <dbReference type="Rhea" id="RHEA-COMP:17342"/>
        <dbReference type="ChEBI" id="CHEBI:33019"/>
        <dbReference type="ChEBI" id="CHEBI:61557"/>
        <dbReference type="ChEBI" id="CHEBI:140395"/>
        <dbReference type="EC" id="2.7.7.6"/>
    </reaction>
</comment>
<dbReference type="EC" id="2.7.7.6" evidence="10"/>
<dbReference type="InterPro" id="IPR045867">
    <property type="entry name" value="DNA-dir_RpoC_beta_prime"/>
</dbReference>
<gene>
    <name evidence="12" type="primary">rpoC1</name>
</gene>
<keyword evidence="8 10" id="KW-0804">Transcription</keyword>
<evidence type="ECO:0000313" key="12">
    <source>
        <dbReference type="EMBL" id="AEW13012.1"/>
    </source>
</evidence>
<dbReference type="InterPro" id="IPR044893">
    <property type="entry name" value="RNA_pol_Rpb1_clamp_domain"/>
</dbReference>
<feature type="domain" description="RNA polymerase N-terminal" evidence="11">
    <location>
        <begin position="140"/>
        <end position="344"/>
    </location>
</feature>
<dbReference type="AlphaFoldDB" id="I6NI52"/>
<dbReference type="InterPro" id="IPR000722">
    <property type="entry name" value="RNA_pol_asu"/>
</dbReference>
<evidence type="ECO:0000256" key="8">
    <source>
        <dbReference type="ARBA" id="ARBA00023163"/>
    </source>
</evidence>
<comment type="function">
    <text evidence="1 10">DNA-dependent RNA polymerase catalyzes the transcription of DNA into RNA using the four ribonucleoside triphosphates as substrates.</text>
</comment>
<comment type="similarity">
    <text evidence="10">Belongs to the RNA polymerase beta' chain family.</text>
</comment>
<dbReference type="Pfam" id="PF04997">
    <property type="entry name" value="RNA_pol_Rpb1_1"/>
    <property type="match status" value="2"/>
</dbReference>
<dbReference type="InterPro" id="IPR006592">
    <property type="entry name" value="RNA_pol_N"/>
</dbReference>
<keyword evidence="2 10" id="KW-0240">DNA-directed RNA polymerase</keyword>
<evidence type="ECO:0000259" key="11">
    <source>
        <dbReference type="SMART" id="SM00663"/>
    </source>
</evidence>
<dbReference type="InterPro" id="IPR007066">
    <property type="entry name" value="RNA_pol_Rpb1_3"/>
</dbReference>
<evidence type="ECO:0000256" key="2">
    <source>
        <dbReference type="ARBA" id="ARBA00022478"/>
    </source>
</evidence>